<dbReference type="CDD" id="cd00060">
    <property type="entry name" value="FHA"/>
    <property type="match status" value="1"/>
</dbReference>
<dbReference type="Gene3D" id="2.60.200.20">
    <property type="match status" value="1"/>
</dbReference>
<reference evidence="3 4" key="1">
    <citation type="journal article" date="2014" name="Int. J. Syst. Evol. Microbiol.">
        <title>Complete genome sequence of Corynebacterium casei LMG S-19264T (=DSM 44701T), isolated from a smear-ripened cheese.</title>
        <authorList>
            <consortium name="US DOE Joint Genome Institute (JGI-PGF)"/>
            <person name="Walter F."/>
            <person name="Albersmeier A."/>
            <person name="Kalinowski J."/>
            <person name="Ruckert C."/>
        </authorList>
    </citation>
    <scope>NUCLEOTIDE SEQUENCE [LARGE SCALE GENOMIC DNA]</scope>
    <source>
        <strain evidence="3 4">CGMCC 1.7029</strain>
    </source>
</reference>
<dbReference type="Proteomes" id="UP000598196">
    <property type="component" value="Unassembled WGS sequence"/>
</dbReference>
<dbReference type="SUPFAM" id="SSF49879">
    <property type="entry name" value="SMAD/FHA domain"/>
    <property type="match status" value="1"/>
</dbReference>
<keyword evidence="4" id="KW-1185">Reference proteome</keyword>
<organism evidence="3 4">
    <name type="scientific">Gemmobacter aquaticus</name>
    <dbReference type="NCBI Taxonomy" id="490185"/>
    <lineage>
        <taxon>Bacteria</taxon>
        <taxon>Pseudomonadati</taxon>
        <taxon>Pseudomonadota</taxon>
        <taxon>Alphaproteobacteria</taxon>
        <taxon>Rhodobacterales</taxon>
        <taxon>Paracoccaceae</taxon>
        <taxon>Gemmobacter</taxon>
    </lineage>
</organism>
<evidence type="ECO:0000259" key="2">
    <source>
        <dbReference type="PROSITE" id="PS50006"/>
    </source>
</evidence>
<dbReference type="AlphaFoldDB" id="A0A917YMT9"/>
<protein>
    <recommendedName>
        <fullName evidence="2">FHA domain-containing protein</fullName>
    </recommendedName>
</protein>
<sequence>MSVFGKLLGRGGSDAKRQGNDLASKSEPTPDQSVLTRQVQLNSSWPEPSAEPQEAPAAPASIWDMDAAPAIPAPTDTAETSGRVLAGPVRKTRAKTRLLGFDKSDGRVVDLFSNPVDAPSAGTRFPVGWIVVVKGPGRGESFTLQAGMSQIGRGEDQAISLDFGDSSISRSNHAAIVYDPESFQFYLGHGGKSNIVRLNDKPVISNEVLKNGDLIRLGETTLRFVGLCDASFNWSDDAQGESENVEIA</sequence>
<dbReference type="InterPro" id="IPR008984">
    <property type="entry name" value="SMAD_FHA_dom_sf"/>
</dbReference>
<dbReference type="InterPro" id="IPR000253">
    <property type="entry name" value="FHA_dom"/>
</dbReference>
<feature type="compositionally biased region" description="Low complexity" evidence="1">
    <location>
        <begin position="43"/>
        <end position="57"/>
    </location>
</feature>
<name>A0A917YMT9_9RHOB</name>
<feature type="region of interest" description="Disordered" evidence="1">
    <location>
        <begin position="1"/>
        <end position="57"/>
    </location>
</feature>
<dbReference type="Pfam" id="PF00498">
    <property type="entry name" value="FHA"/>
    <property type="match status" value="1"/>
</dbReference>
<evidence type="ECO:0000313" key="4">
    <source>
        <dbReference type="Proteomes" id="UP000598196"/>
    </source>
</evidence>
<evidence type="ECO:0000256" key="1">
    <source>
        <dbReference type="SAM" id="MobiDB-lite"/>
    </source>
</evidence>
<evidence type="ECO:0000313" key="3">
    <source>
        <dbReference type="EMBL" id="GGO37960.1"/>
    </source>
</evidence>
<dbReference type="RefSeq" id="WP_146284182.1">
    <property type="nucleotide sequence ID" value="NZ_BMLP01000010.1"/>
</dbReference>
<gene>
    <name evidence="3" type="ORF">GCM10010991_34540</name>
</gene>
<dbReference type="EMBL" id="BMLP01000010">
    <property type="protein sequence ID" value="GGO37960.1"/>
    <property type="molecule type" value="Genomic_DNA"/>
</dbReference>
<comment type="caution">
    <text evidence="3">The sequence shown here is derived from an EMBL/GenBank/DDBJ whole genome shotgun (WGS) entry which is preliminary data.</text>
</comment>
<accession>A0A917YMT9</accession>
<dbReference type="OrthoDB" id="370565at2"/>
<feature type="compositionally biased region" description="Polar residues" evidence="1">
    <location>
        <begin position="21"/>
        <end position="42"/>
    </location>
</feature>
<proteinExistence type="predicted"/>
<feature type="domain" description="FHA" evidence="2">
    <location>
        <begin position="149"/>
        <end position="203"/>
    </location>
</feature>
<dbReference type="PROSITE" id="PS50006">
    <property type="entry name" value="FHA_DOMAIN"/>
    <property type="match status" value="1"/>
</dbReference>